<dbReference type="PANTHER" id="PTHR43070">
    <property type="match status" value="1"/>
</dbReference>
<evidence type="ECO:0000313" key="31">
    <source>
        <dbReference type="EMBL" id="PMP30689.1"/>
    </source>
</evidence>
<dbReference type="SUPFAM" id="SSF53633">
    <property type="entry name" value="Carbamate kinase-like"/>
    <property type="match status" value="1"/>
</dbReference>
<dbReference type="SUPFAM" id="SSF51735">
    <property type="entry name" value="NAD(P)-binding Rossmann-fold domains"/>
    <property type="match status" value="1"/>
</dbReference>
<evidence type="ECO:0000256" key="26">
    <source>
        <dbReference type="ARBA" id="ARBA00049031"/>
    </source>
</evidence>
<evidence type="ECO:0000256" key="13">
    <source>
        <dbReference type="ARBA" id="ARBA00022723"/>
    </source>
</evidence>
<keyword evidence="18 27" id="KW-0560">Oxidoreductase</keyword>
<dbReference type="NCBIfam" id="TIGR00657">
    <property type="entry name" value="asp_kinases"/>
    <property type="match status" value="1"/>
</dbReference>
<dbReference type="InterPro" id="IPR036393">
    <property type="entry name" value="AceGlu_kinase-like_sf"/>
</dbReference>
<dbReference type="Pfam" id="PF00742">
    <property type="entry name" value="Homoserine_dh"/>
    <property type="match status" value="1"/>
</dbReference>
<keyword evidence="15 27" id="KW-0418">Kinase</keyword>
<feature type="domain" description="Homoserine dehydrogenase catalytic" evidence="29">
    <location>
        <begin position="601"/>
        <end position="796"/>
    </location>
</feature>
<dbReference type="NCBIfam" id="NF007003">
    <property type="entry name" value="PRK09466.1"/>
    <property type="match status" value="1"/>
</dbReference>
<dbReference type="InterPro" id="IPR005106">
    <property type="entry name" value="Asp/hSer_DH_NAD-bd"/>
</dbReference>
<evidence type="ECO:0000256" key="10">
    <source>
        <dbReference type="ARBA" id="ARBA00022605"/>
    </source>
</evidence>
<feature type="domain" description="Aspartate/homoserine dehydrogenase NAD-binding" evidence="30">
    <location>
        <begin position="457"/>
        <end position="592"/>
    </location>
</feature>
<organism evidence="31">
    <name type="scientific">Vibrio cyclitrophicus</name>
    <dbReference type="NCBI Taxonomy" id="47951"/>
    <lineage>
        <taxon>Bacteria</taxon>
        <taxon>Pseudomonadati</taxon>
        <taxon>Pseudomonadota</taxon>
        <taxon>Gammaproteobacteria</taxon>
        <taxon>Vibrionales</taxon>
        <taxon>Vibrionaceae</taxon>
        <taxon>Vibrio</taxon>
    </lineage>
</organism>
<keyword evidence="19" id="KW-0520">NAD</keyword>
<reference evidence="31" key="2">
    <citation type="journal article" date="2018" name="Nature">
        <title>A major lineage of non-tailed dsDNA viruses as unrecognized killers of marine bacteria.</title>
        <authorList>
            <person name="Kauffman K.M."/>
            <person name="Hussain F.A."/>
            <person name="Yang J."/>
            <person name="Arevalo P."/>
            <person name="Brown J.M."/>
            <person name="Chang W.K."/>
            <person name="VanInsberghe D."/>
            <person name="Elsherbini J."/>
            <person name="Sharma R.S."/>
            <person name="Cutler M.B."/>
            <person name="Kelly L."/>
            <person name="Polz M.F."/>
        </authorList>
    </citation>
    <scope>NUCLEOTIDE SEQUENCE</scope>
    <source>
        <strain evidence="31">10N.222.46.E12</strain>
    </source>
</reference>
<comment type="cofactor">
    <cofactor evidence="1">
        <name>a metal cation</name>
        <dbReference type="ChEBI" id="CHEBI:25213"/>
    </cofactor>
</comment>
<comment type="subunit">
    <text evidence="9 27">Homotetramer.</text>
</comment>
<keyword evidence="14 27" id="KW-0547">Nucleotide-binding</keyword>
<dbReference type="Gene3D" id="3.40.50.720">
    <property type="entry name" value="NAD(P)-binding Rossmann-like Domain"/>
    <property type="match status" value="1"/>
</dbReference>
<sequence length="803" mass="87940">MTTFRQLHKFGGSSLANPECYQRVVNILREYSSATDLVVVSAAGKTTNRLIEFVEALDKDGRIAHECLQTLRQFQLELIEVLLEGELAVQLTATIQQEFTALGELTAPLSEVQKAQVLGHGEVWSSRLLAALLCQNDLQAVAQDARAFLRAEVGAQPEVDRARSYPLIKEVLAQHTHCRVVITGFMAQNCEGETVLLGRNGSDYSATVIGALAEVERVTIWSDVAGVYSADPRLVSDACLLPLLRLDEASELARLAAPVLHSRTLQPVAQSAMDLSLRCSYQPEAGSTQIERVLASGRGAKIITSLDEVLIVQLTFGHGHDFDRLESEVLEGLKRAQLEPLAYELEPDQHCLRLAYTEEIAGGALEYLQDHAIEAEIKLKEGFSLIAAVGAGVTKNPNHCYGFYQQLKSSPVEFISEANSGLSLVAVIRKSETSSLVKGIHSQLFQAQKRVAIALCGKGNIGSSWLSLFAEQKAELEKRRGMNFELVAVVDSQTYWFDDQGIDATSVSKRFDDEAIANNGNDWLERLGSIQGYDEAVVLDVTASPVLAAKYLQIAQQGIHLISANKVAGSASSEYYHQVQDAFAKISRHWLYNATVGAGLPINHTVRDLRESGDDIIALSGIFSGTLSWLFQQFDGTVPFSELVDLAWQQGLTEPDPRADLDGSDVMRKLVILARESGLEIEPENVKVESLVPEALQDLSVDDFFDKASVLSEELAERLEKAHSQQKVLRYVARLEKNGKATVGVEALSKEHALANLLPCDNIFAIESKWYKDNPLVIRGPGAGREVTAGAIQSDLNRMSSLF</sequence>
<dbReference type="GO" id="GO:0009086">
    <property type="term" value="P:methionine biosynthetic process"/>
    <property type="evidence" value="ECO:0007669"/>
    <property type="project" value="UniProtKB-KW"/>
</dbReference>
<evidence type="ECO:0000256" key="22">
    <source>
        <dbReference type="ARBA" id="ARBA00023268"/>
    </source>
</evidence>
<dbReference type="PROSITE" id="PS00324">
    <property type="entry name" value="ASPARTOKINASE"/>
    <property type="match status" value="1"/>
</dbReference>
<evidence type="ECO:0000256" key="7">
    <source>
        <dbReference type="ARBA" id="ARBA00007952"/>
    </source>
</evidence>
<comment type="similarity">
    <text evidence="8 27">In the N-terminal section; belongs to the aspartokinase family.</text>
</comment>
<comment type="pathway">
    <text evidence="3 27">Amino-acid biosynthesis; L-methionine biosynthesis via de novo pathway; L-homoserine from L-aspartate: step 1/3.</text>
</comment>
<keyword evidence="22" id="KW-0511">Multifunctional enzyme</keyword>
<evidence type="ECO:0000256" key="8">
    <source>
        <dbReference type="ARBA" id="ARBA00010046"/>
    </source>
</evidence>
<evidence type="ECO:0000256" key="12">
    <source>
        <dbReference type="ARBA" id="ARBA00022697"/>
    </source>
</evidence>
<dbReference type="AlphaFoldDB" id="A0A7Z1S3D2"/>
<dbReference type="GO" id="GO:0004072">
    <property type="term" value="F:aspartate kinase activity"/>
    <property type="evidence" value="ECO:0007669"/>
    <property type="project" value="UniProtKB-UniRule"/>
</dbReference>
<feature type="domain" description="Aspartate/glutamate/uridylate kinase" evidence="28">
    <location>
        <begin position="6"/>
        <end position="273"/>
    </location>
</feature>
<dbReference type="Gene3D" id="1.20.120.1320">
    <property type="entry name" value="Aspartokinase, catalytic domain"/>
    <property type="match status" value="1"/>
</dbReference>
<dbReference type="Pfam" id="PF00696">
    <property type="entry name" value="AA_kinase"/>
    <property type="match status" value="1"/>
</dbReference>
<dbReference type="InterPro" id="IPR011147">
    <property type="entry name" value="Bifunc_Aspkin/hSer_DH"/>
</dbReference>
<evidence type="ECO:0000256" key="21">
    <source>
        <dbReference type="ARBA" id="ARBA00023167"/>
    </source>
</evidence>
<evidence type="ECO:0000259" key="29">
    <source>
        <dbReference type="Pfam" id="PF00742"/>
    </source>
</evidence>
<evidence type="ECO:0000256" key="23">
    <source>
        <dbReference type="ARBA" id="ARBA00044938"/>
    </source>
</evidence>
<comment type="catalytic activity">
    <reaction evidence="26">
        <text>L-homoserine + NAD(+) = L-aspartate 4-semialdehyde + NADH + H(+)</text>
        <dbReference type="Rhea" id="RHEA:15757"/>
        <dbReference type="ChEBI" id="CHEBI:15378"/>
        <dbReference type="ChEBI" id="CHEBI:57476"/>
        <dbReference type="ChEBI" id="CHEBI:57540"/>
        <dbReference type="ChEBI" id="CHEBI:57945"/>
        <dbReference type="ChEBI" id="CHEBI:537519"/>
        <dbReference type="EC" id="1.1.1.3"/>
    </reaction>
    <physiologicalReaction direction="right-to-left" evidence="26">
        <dbReference type="Rhea" id="RHEA:15759"/>
    </physiologicalReaction>
</comment>
<dbReference type="Gene3D" id="3.30.70.260">
    <property type="match status" value="2"/>
</dbReference>
<comment type="catalytic activity">
    <reaction evidence="24">
        <text>L-aspartate + ATP = 4-phospho-L-aspartate + ADP</text>
        <dbReference type="Rhea" id="RHEA:23776"/>
        <dbReference type="ChEBI" id="CHEBI:29991"/>
        <dbReference type="ChEBI" id="CHEBI:30616"/>
        <dbReference type="ChEBI" id="CHEBI:57535"/>
        <dbReference type="ChEBI" id="CHEBI:456216"/>
        <dbReference type="EC" id="2.7.2.4"/>
    </reaction>
    <physiologicalReaction direction="left-to-right" evidence="24">
        <dbReference type="Rhea" id="RHEA:23777"/>
    </physiologicalReaction>
</comment>
<dbReference type="GO" id="GO:0009090">
    <property type="term" value="P:homoserine biosynthetic process"/>
    <property type="evidence" value="ECO:0007669"/>
    <property type="project" value="UniProtKB-ARBA"/>
</dbReference>
<evidence type="ECO:0000256" key="27">
    <source>
        <dbReference type="PIRNR" id="PIRNR000727"/>
    </source>
</evidence>
<dbReference type="UniPathway" id="UPA00050">
    <property type="reaction ID" value="UER00063"/>
</dbReference>
<evidence type="ECO:0000256" key="15">
    <source>
        <dbReference type="ARBA" id="ARBA00022777"/>
    </source>
</evidence>
<evidence type="ECO:0000256" key="3">
    <source>
        <dbReference type="ARBA" id="ARBA00004986"/>
    </source>
</evidence>
<dbReference type="GO" id="GO:0009089">
    <property type="term" value="P:lysine biosynthetic process via diaminopimelate"/>
    <property type="evidence" value="ECO:0007669"/>
    <property type="project" value="UniProtKB-UniRule"/>
</dbReference>
<dbReference type="InterPro" id="IPR001341">
    <property type="entry name" value="Asp_kinase"/>
</dbReference>
<evidence type="ECO:0000256" key="20">
    <source>
        <dbReference type="ARBA" id="ARBA00023053"/>
    </source>
</evidence>
<dbReference type="GO" id="GO:0009088">
    <property type="term" value="P:threonine biosynthetic process"/>
    <property type="evidence" value="ECO:0007669"/>
    <property type="project" value="UniProtKB-UniRule"/>
</dbReference>
<evidence type="ECO:0000256" key="24">
    <source>
        <dbReference type="ARBA" id="ARBA00048561"/>
    </source>
</evidence>
<dbReference type="EC" id="1.1.1.3" evidence="27"/>
<evidence type="ECO:0000256" key="4">
    <source>
        <dbReference type="ARBA" id="ARBA00005056"/>
    </source>
</evidence>
<dbReference type="UniPathway" id="UPA00051">
    <property type="reaction ID" value="UER00462"/>
</dbReference>
<evidence type="ECO:0000256" key="18">
    <source>
        <dbReference type="ARBA" id="ARBA00023002"/>
    </source>
</evidence>
<evidence type="ECO:0000256" key="25">
    <source>
        <dbReference type="ARBA" id="ARBA00048841"/>
    </source>
</evidence>
<comment type="caution">
    <text evidence="31">The sequence shown here is derived from an EMBL/GenBank/DDBJ whole genome shotgun (WGS) entry which is preliminary data.</text>
</comment>
<keyword evidence="16 27" id="KW-0067">ATP-binding</keyword>
<evidence type="ECO:0000256" key="19">
    <source>
        <dbReference type="ARBA" id="ARBA00023027"/>
    </source>
</evidence>
<dbReference type="EMBL" id="MDBS01000019">
    <property type="protein sequence ID" value="PMP30689.1"/>
    <property type="molecule type" value="Genomic_DNA"/>
</dbReference>
<proteinExistence type="inferred from homology"/>
<dbReference type="InterPro" id="IPR001048">
    <property type="entry name" value="Asp/Glu/Uridylate_kinase"/>
</dbReference>
<comment type="pathway">
    <text evidence="6 27">Amino-acid biosynthesis; L-threonine biosynthesis; L-threonine from L-aspartate: step 1/5.</text>
</comment>
<dbReference type="InterPro" id="IPR001342">
    <property type="entry name" value="HDH_cat"/>
</dbReference>
<keyword evidence="20" id="KW-0915">Sodium</keyword>
<comment type="function">
    <text evidence="23">Bifunctional aspartate kinase and homoserine dehydrogenase that catalyzes the first and the third steps toward the synthesis of lysine, methionine and threonine from aspartate.</text>
</comment>
<dbReference type="Pfam" id="PF03447">
    <property type="entry name" value="NAD_binding_3"/>
    <property type="match status" value="1"/>
</dbReference>
<dbReference type="GeneID" id="50228744"/>
<dbReference type="GO" id="GO:0050661">
    <property type="term" value="F:NADP binding"/>
    <property type="evidence" value="ECO:0007669"/>
    <property type="project" value="UniProtKB-UniRule"/>
</dbReference>
<dbReference type="PROSITE" id="PS01042">
    <property type="entry name" value="HOMOSER_DHGENASE"/>
    <property type="match status" value="1"/>
</dbReference>
<dbReference type="RefSeq" id="WP_010435325.1">
    <property type="nucleotide sequence ID" value="NZ_CAWNSP010000018.1"/>
</dbReference>
<dbReference type="InterPro" id="IPR049638">
    <property type="entry name" value="AK-HD"/>
</dbReference>
<evidence type="ECO:0000256" key="6">
    <source>
        <dbReference type="ARBA" id="ARBA00005139"/>
    </source>
</evidence>
<accession>A0A7Z1S3D2</accession>
<keyword evidence="12" id="KW-0791">Threonine biosynthesis</keyword>
<dbReference type="EC" id="2.7.2.4" evidence="27"/>
<dbReference type="GO" id="GO:0004412">
    <property type="term" value="F:homoserine dehydrogenase activity"/>
    <property type="evidence" value="ECO:0007669"/>
    <property type="project" value="UniProtKB-UniRule"/>
</dbReference>
<comment type="catalytic activity">
    <reaction evidence="25">
        <text>L-homoserine + NADP(+) = L-aspartate 4-semialdehyde + NADPH + H(+)</text>
        <dbReference type="Rhea" id="RHEA:15761"/>
        <dbReference type="ChEBI" id="CHEBI:15378"/>
        <dbReference type="ChEBI" id="CHEBI:57476"/>
        <dbReference type="ChEBI" id="CHEBI:57783"/>
        <dbReference type="ChEBI" id="CHEBI:58349"/>
        <dbReference type="ChEBI" id="CHEBI:537519"/>
        <dbReference type="EC" id="1.1.1.3"/>
    </reaction>
    <physiologicalReaction direction="right-to-left" evidence="25">
        <dbReference type="Rhea" id="RHEA:15763"/>
    </physiologicalReaction>
</comment>
<keyword evidence="13" id="KW-0479">Metal-binding</keyword>
<evidence type="ECO:0000256" key="5">
    <source>
        <dbReference type="ARBA" id="ARBA00005062"/>
    </source>
</evidence>
<dbReference type="InterPro" id="IPR036291">
    <property type="entry name" value="NAD(P)-bd_dom_sf"/>
</dbReference>
<evidence type="ECO:0000256" key="11">
    <source>
        <dbReference type="ARBA" id="ARBA00022679"/>
    </source>
</evidence>
<evidence type="ECO:0000259" key="30">
    <source>
        <dbReference type="Pfam" id="PF03447"/>
    </source>
</evidence>
<comment type="pathway">
    <text evidence="4 27">Amino-acid biosynthesis; L-threonine biosynthesis; L-threonine from L-aspartate: step 3/5.</text>
</comment>
<dbReference type="GO" id="GO:0005524">
    <property type="term" value="F:ATP binding"/>
    <property type="evidence" value="ECO:0007669"/>
    <property type="project" value="UniProtKB-UniRule"/>
</dbReference>
<name>A0A7Z1S3D2_9VIBR</name>
<dbReference type="CDD" id="cd04243">
    <property type="entry name" value="AAK_AK-HSDH-like"/>
    <property type="match status" value="1"/>
</dbReference>
<dbReference type="Gene3D" id="3.40.1160.10">
    <property type="entry name" value="Acetylglutamate kinase-like"/>
    <property type="match status" value="1"/>
</dbReference>
<keyword evidence="10 27" id="KW-0028">Amino-acid biosynthesis</keyword>
<keyword evidence="11 27" id="KW-0808">Transferase</keyword>
<dbReference type="Gene3D" id="3.30.360.10">
    <property type="entry name" value="Dihydrodipicolinate Reductase, domain 2"/>
    <property type="match status" value="1"/>
</dbReference>
<evidence type="ECO:0000256" key="17">
    <source>
        <dbReference type="ARBA" id="ARBA00022857"/>
    </source>
</evidence>
<evidence type="ECO:0000256" key="14">
    <source>
        <dbReference type="ARBA" id="ARBA00022741"/>
    </source>
</evidence>
<keyword evidence="21" id="KW-0486">Methionine biosynthesis</keyword>
<dbReference type="SUPFAM" id="SSF55347">
    <property type="entry name" value="Glyceraldehyde-3-phosphate dehydrogenase-like, C-terminal domain"/>
    <property type="match status" value="1"/>
</dbReference>
<comment type="pathway">
    <text evidence="2 27">Amino-acid biosynthesis; L-lysine biosynthesis via DAP pathway; (S)-tetrahydrodipicolinate from L-aspartate: step 1/4.</text>
</comment>
<dbReference type="InterPro" id="IPR042199">
    <property type="entry name" value="AsparK_Bifunc_asparK/hSer_DH"/>
</dbReference>
<dbReference type="PANTHER" id="PTHR43070:SF5">
    <property type="entry name" value="HOMOSERINE DEHYDROGENASE"/>
    <property type="match status" value="1"/>
</dbReference>
<evidence type="ECO:0000259" key="28">
    <source>
        <dbReference type="Pfam" id="PF00696"/>
    </source>
</evidence>
<dbReference type="InterPro" id="IPR019811">
    <property type="entry name" value="HDH_CS"/>
</dbReference>
<evidence type="ECO:0000256" key="2">
    <source>
        <dbReference type="ARBA" id="ARBA00004766"/>
    </source>
</evidence>
<keyword evidence="17 27" id="KW-0521">NADP</keyword>
<evidence type="ECO:0000256" key="16">
    <source>
        <dbReference type="ARBA" id="ARBA00022840"/>
    </source>
</evidence>
<gene>
    <name evidence="31" type="ORF">BCS90_14235</name>
</gene>
<dbReference type="GO" id="GO:0046872">
    <property type="term" value="F:metal ion binding"/>
    <property type="evidence" value="ECO:0007669"/>
    <property type="project" value="UniProtKB-KW"/>
</dbReference>
<evidence type="ECO:0000256" key="1">
    <source>
        <dbReference type="ARBA" id="ARBA00001920"/>
    </source>
</evidence>
<reference evidence="31" key="1">
    <citation type="submission" date="2016-07" db="EMBL/GenBank/DDBJ databases">
        <authorList>
            <person name="Kauffman K."/>
            <person name="Arevalo P."/>
            <person name="Polz M.F."/>
        </authorList>
    </citation>
    <scope>NUCLEOTIDE SEQUENCE</scope>
    <source>
        <strain evidence="31">10N.222.46.E12</strain>
    </source>
</reference>
<evidence type="ECO:0000256" key="9">
    <source>
        <dbReference type="ARBA" id="ARBA00011881"/>
    </source>
</evidence>
<comment type="similarity">
    <text evidence="7 27">In the C-terminal section; belongs to the homoserine dehydrogenase family.</text>
</comment>
<dbReference type="PIRSF" id="PIRSF000727">
    <property type="entry name" value="ThrA"/>
    <property type="match status" value="1"/>
</dbReference>
<dbReference type="FunFam" id="3.30.360.10:FF:000006">
    <property type="entry name" value="Bifunctional aspartokinase/homoserine dehydrogenase"/>
    <property type="match status" value="1"/>
</dbReference>
<protein>
    <recommendedName>
        <fullName evidence="27">Bifunctional aspartokinase/homoserine dehydrogenase</fullName>
    </recommendedName>
    <domain>
        <recommendedName>
            <fullName evidence="27">Aspartokinase</fullName>
            <ecNumber evidence="27">2.7.2.4</ecNumber>
        </recommendedName>
    </domain>
    <domain>
        <recommendedName>
            <fullName evidence="27">Homoserine dehydrogenase</fullName>
            <ecNumber evidence="27">1.1.1.3</ecNumber>
        </recommendedName>
    </domain>
</protein>
<comment type="pathway">
    <text evidence="5 27">Amino-acid biosynthesis; L-methionine biosynthesis via de novo pathway; L-homoserine from L-aspartate: step 3/3.</text>
</comment>
<dbReference type="UniPathway" id="UPA00034">
    <property type="reaction ID" value="UER00015"/>
</dbReference>
<dbReference type="InterPro" id="IPR018042">
    <property type="entry name" value="Aspartate_kinase_CS"/>
</dbReference>